<accession>A0A4Y2MT75</accession>
<evidence type="ECO:0000313" key="1">
    <source>
        <dbReference type="EMBL" id="GBN30361.1"/>
    </source>
</evidence>
<dbReference type="AlphaFoldDB" id="A0A4Y2MT75"/>
<dbReference type="EMBL" id="BGPR01007903">
    <property type="protein sequence ID" value="GBN30361.1"/>
    <property type="molecule type" value="Genomic_DNA"/>
</dbReference>
<sequence>MTADMQIERLPVDGFCPKFDRNLQIMFKDHMPNFIPVALIVFELLCSQTDIIPKLCFSDSGSQANPGSNDYQKIFRQRIKFKDMRSDLNAYRFLLLLAQGQSPIILPRAQIATSTHALGESD</sequence>
<dbReference type="Proteomes" id="UP000499080">
    <property type="component" value="Unassembled WGS sequence"/>
</dbReference>
<proteinExistence type="predicted"/>
<name>A0A4Y2MT75_ARAVE</name>
<organism evidence="1 2">
    <name type="scientific">Araneus ventricosus</name>
    <name type="common">Orbweaver spider</name>
    <name type="synonym">Epeira ventricosa</name>
    <dbReference type="NCBI Taxonomy" id="182803"/>
    <lineage>
        <taxon>Eukaryota</taxon>
        <taxon>Metazoa</taxon>
        <taxon>Ecdysozoa</taxon>
        <taxon>Arthropoda</taxon>
        <taxon>Chelicerata</taxon>
        <taxon>Arachnida</taxon>
        <taxon>Araneae</taxon>
        <taxon>Araneomorphae</taxon>
        <taxon>Entelegynae</taxon>
        <taxon>Araneoidea</taxon>
        <taxon>Araneidae</taxon>
        <taxon>Araneus</taxon>
    </lineage>
</organism>
<protein>
    <submittedName>
        <fullName evidence="1">Uncharacterized protein</fullName>
    </submittedName>
</protein>
<keyword evidence="2" id="KW-1185">Reference proteome</keyword>
<evidence type="ECO:0000313" key="2">
    <source>
        <dbReference type="Proteomes" id="UP000499080"/>
    </source>
</evidence>
<reference evidence="1 2" key="1">
    <citation type="journal article" date="2019" name="Sci. Rep.">
        <title>Orb-weaving spider Araneus ventricosus genome elucidates the spidroin gene catalogue.</title>
        <authorList>
            <person name="Kono N."/>
            <person name="Nakamura H."/>
            <person name="Ohtoshi R."/>
            <person name="Moran D.A.P."/>
            <person name="Shinohara A."/>
            <person name="Yoshida Y."/>
            <person name="Fujiwara M."/>
            <person name="Mori M."/>
            <person name="Tomita M."/>
            <person name="Arakawa K."/>
        </authorList>
    </citation>
    <scope>NUCLEOTIDE SEQUENCE [LARGE SCALE GENOMIC DNA]</scope>
</reference>
<comment type="caution">
    <text evidence="1">The sequence shown here is derived from an EMBL/GenBank/DDBJ whole genome shotgun (WGS) entry which is preliminary data.</text>
</comment>
<gene>
    <name evidence="1" type="ORF">AVEN_45301_1</name>
</gene>